<dbReference type="InterPro" id="IPR007693">
    <property type="entry name" value="DNA_helicase_DnaB-like_N"/>
</dbReference>
<feature type="domain" description="SF4 helicase" evidence="12">
    <location>
        <begin position="189"/>
        <end position="459"/>
    </location>
</feature>
<reference evidence="13" key="1">
    <citation type="submission" date="2024-06" db="EMBL/GenBank/DDBJ databases">
        <title>The genome sequences of Kitasatospora sp. strain HUAS MG31.</title>
        <authorList>
            <person name="Mo P."/>
        </authorList>
    </citation>
    <scope>NUCLEOTIDE SEQUENCE</scope>
    <source>
        <strain evidence="13">HUAS MG31</strain>
    </source>
</reference>
<dbReference type="InterPro" id="IPR007694">
    <property type="entry name" value="DNA_helicase_DnaB-like_C"/>
</dbReference>
<evidence type="ECO:0000256" key="10">
    <source>
        <dbReference type="ARBA" id="ARBA00048954"/>
    </source>
</evidence>
<dbReference type="InterPro" id="IPR027417">
    <property type="entry name" value="P-loop_NTPase"/>
</dbReference>
<comment type="similarity">
    <text evidence="1">Belongs to the helicase family. DnaB subfamily.</text>
</comment>
<organism evidence="13">
    <name type="scientific">Kitasatospora camelliae</name>
    <dbReference type="NCBI Taxonomy" id="3156397"/>
    <lineage>
        <taxon>Bacteria</taxon>
        <taxon>Bacillati</taxon>
        <taxon>Actinomycetota</taxon>
        <taxon>Actinomycetes</taxon>
        <taxon>Kitasatosporales</taxon>
        <taxon>Streptomycetaceae</taxon>
        <taxon>Kitasatospora</taxon>
    </lineage>
</organism>
<dbReference type="GO" id="GO:0006260">
    <property type="term" value="P:DNA replication"/>
    <property type="evidence" value="ECO:0007669"/>
    <property type="project" value="UniProtKB-KW"/>
</dbReference>
<dbReference type="SUPFAM" id="SSF48024">
    <property type="entry name" value="N-terminal domain of DnaB helicase"/>
    <property type="match status" value="1"/>
</dbReference>
<dbReference type="EMBL" id="CP159872">
    <property type="protein sequence ID" value="XCM82957.1"/>
    <property type="molecule type" value="Genomic_DNA"/>
</dbReference>
<dbReference type="Gene3D" id="1.10.860.10">
    <property type="entry name" value="DNAb Helicase, Chain A"/>
    <property type="match status" value="1"/>
</dbReference>
<dbReference type="GO" id="GO:0016787">
    <property type="term" value="F:hydrolase activity"/>
    <property type="evidence" value="ECO:0007669"/>
    <property type="project" value="UniProtKB-KW"/>
</dbReference>
<dbReference type="InterPro" id="IPR036185">
    <property type="entry name" value="DNA_heli_DnaB-like_N_sf"/>
</dbReference>
<evidence type="ECO:0000256" key="11">
    <source>
        <dbReference type="SAM" id="MobiDB-lite"/>
    </source>
</evidence>
<keyword evidence="3" id="KW-0547">Nucleotide-binding</keyword>
<dbReference type="EC" id="5.6.2.3" evidence="9"/>
<keyword evidence="2" id="KW-0235">DNA replication</keyword>
<dbReference type="GO" id="GO:0003677">
    <property type="term" value="F:DNA binding"/>
    <property type="evidence" value="ECO:0007669"/>
    <property type="project" value="UniProtKB-KW"/>
</dbReference>
<dbReference type="PANTHER" id="PTHR30153">
    <property type="entry name" value="REPLICATIVE DNA HELICASE DNAB"/>
    <property type="match status" value="1"/>
</dbReference>
<proteinExistence type="inferred from homology"/>
<dbReference type="AlphaFoldDB" id="A0AAU8K667"/>
<evidence type="ECO:0000256" key="6">
    <source>
        <dbReference type="ARBA" id="ARBA00022840"/>
    </source>
</evidence>
<evidence type="ECO:0000256" key="4">
    <source>
        <dbReference type="ARBA" id="ARBA00022801"/>
    </source>
</evidence>
<protein>
    <recommendedName>
        <fullName evidence="9">DNA 5'-3' helicase</fullName>
        <ecNumber evidence="9">5.6.2.3</ecNumber>
    </recommendedName>
</protein>
<evidence type="ECO:0000256" key="3">
    <source>
        <dbReference type="ARBA" id="ARBA00022741"/>
    </source>
</evidence>
<dbReference type="Gene3D" id="3.40.50.300">
    <property type="entry name" value="P-loop containing nucleotide triphosphate hydrolases"/>
    <property type="match status" value="1"/>
</dbReference>
<dbReference type="GO" id="GO:0005829">
    <property type="term" value="C:cytosol"/>
    <property type="evidence" value="ECO:0007669"/>
    <property type="project" value="TreeGrafter"/>
</dbReference>
<accession>A0AAU8K667</accession>
<name>A0AAU8K667_9ACTN</name>
<dbReference type="RefSeq" id="WP_354643892.1">
    <property type="nucleotide sequence ID" value="NZ_CP159872.1"/>
</dbReference>
<evidence type="ECO:0000256" key="1">
    <source>
        <dbReference type="ARBA" id="ARBA00008428"/>
    </source>
</evidence>
<dbReference type="PANTHER" id="PTHR30153:SF2">
    <property type="entry name" value="REPLICATIVE DNA HELICASE"/>
    <property type="match status" value="1"/>
</dbReference>
<dbReference type="InterPro" id="IPR016136">
    <property type="entry name" value="DNA_helicase_N/primase_C"/>
</dbReference>
<comment type="catalytic activity">
    <reaction evidence="10">
        <text>ATP + H2O = ADP + phosphate + H(+)</text>
        <dbReference type="Rhea" id="RHEA:13065"/>
        <dbReference type="ChEBI" id="CHEBI:15377"/>
        <dbReference type="ChEBI" id="CHEBI:15378"/>
        <dbReference type="ChEBI" id="CHEBI:30616"/>
        <dbReference type="ChEBI" id="CHEBI:43474"/>
        <dbReference type="ChEBI" id="CHEBI:456216"/>
        <dbReference type="EC" id="5.6.2.3"/>
    </reaction>
</comment>
<evidence type="ECO:0000256" key="8">
    <source>
        <dbReference type="ARBA" id="ARBA00023235"/>
    </source>
</evidence>
<gene>
    <name evidence="13" type="ORF">ABWK59_30590</name>
</gene>
<evidence type="ECO:0000256" key="7">
    <source>
        <dbReference type="ARBA" id="ARBA00023125"/>
    </source>
</evidence>
<feature type="region of interest" description="Disordered" evidence="11">
    <location>
        <begin position="1"/>
        <end position="22"/>
    </location>
</feature>
<evidence type="ECO:0000259" key="12">
    <source>
        <dbReference type="PROSITE" id="PS51199"/>
    </source>
</evidence>
<dbReference type="KEGG" id="kcm:ABWK59_30590"/>
<dbReference type="PROSITE" id="PS51199">
    <property type="entry name" value="SF4_HELICASE"/>
    <property type="match status" value="1"/>
</dbReference>
<evidence type="ECO:0000256" key="9">
    <source>
        <dbReference type="ARBA" id="ARBA00044969"/>
    </source>
</evidence>
<evidence type="ECO:0000313" key="13">
    <source>
        <dbReference type="EMBL" id="XCM82957.1"/>
    </source>
</evidence>
<keyword evidence="5 13" id="KW-0347">Helicase</keyword>
<evidence type="ECO:0000256" key="2">
    <source>
        <dbReference type="ARBA" id="ARBA00022705"/>
    </source>
</evidence>
<dbReference type="SUPFAM" id="SSF52540">
    <property type="entry name" value="P-loop containing nucleoside triphosphate hydrolases"/>
    <property type="match status" value="1"/>
</dbReference>
<dbReference type="Pfam" id="PF03796">
    <property type="entry name" value="DnaB_C"/>
    <property type="match status" value="1"/>
</dbReference>
<dbReference type="GO" id="GO:0005524">
    <property type="term" value="F:ATP binding"/>
    <property type="evidence" value="ECO:0007669"/>
    <property type="project" value="UniProtKB-KW"/>
</dbReference>
<evidence type="ECO:0000256" key="5">
    <source>
        <dbReference type="ARBA" id="ARBA00022806"/>
    </source>
</evidence>
<keyword evidence="6" id="KW-0067">ATP-binding</keyword>
<dbReference type="Pfam" id="PF00772">
    <property type="entry name" value="DnaB"/>
    <property type="match status" value="1"/>
</dbReference>
<keyword evidence="4" id="KW-0378">Hydrolase</keyword>
<keyword evidence="8" id="KW-0413">Isomerase</keyword>
<dbReference type="GO" id="GO:0043139">
    <property type="term" value="F:5'-3' DNA helicase activity"/>
    <property type="evidence" value="ECO:0007669"/>
    <property type="project" value="UniProtKB-EC"/>
</dbReference>
<keyword evidence="7" id="KW-0238">DNA-binding</keyword>
<sequence>MIDYADAPPTDEPEGDADPRPRDTVAEQAVIGAMLLSRRAVDEIAPVLGEGEAFYHPANEKIYTTILRLHDSPDGKADPITVAAALRTTGELLLVGGEPYLHTCIAAVPTAANGVDYADIVHETWQLRRMYEIGHRLTQRARMPEASPDEVAAAVLAEVQALFGNGAGGKTEKLSVADRWEGFVDELEQENDPSALDTPWPDLNEHIQFKPKEVTVVGAATSGGKSLLALNQAAHVAFRRKQPVLVVSIEMGGNELLGRIASAEANIELDALVRRKLGDTEWRKIARISDRMTSPEGTNFVIDDSPAVTVPKIRSRIRWMISRDQKPALVVVDYAQIVKPSGPNAGKNRTQDVANISIGMKEIADEFEVPVLLLAQFNRGAVGRQPLVSDFKDSSQIEQDASTVLLLHRELDEEGNDTGANAGKVMVIIAKNRNGRRGVETWLQFEGRYASLRNLTTQTPAR</sequence>